<gene>
    <name evidence="2" type="ORF">MTR67_032570</name>
</gene>
<keyword evidence="3" id="KW-1185">Reference proteome</keyword>
<evidence type="ECO:0000259" key="1">
    <source>
        <dbReference type="Pfam" id="PF00501"/>
    </source>
</evidence>
<name>A0AAF0ZI31_SOLVR</name>
<feature type="domain" description="AMP-dependent synthetase/ligase" evidence="1">
    <location>
        <begin position="62"/>
        <end position="107"/>
    </location>
</feature>
<organism evidence="2 3">
    <name type="scientific">Solanum verrucosum</name>
    <dbReference type="NCBI Taxonomy" id="315347"/>
    <lineage>
        <taxon>Eukaryota</taxon>
        <taxon>Viridiplantae</taxon>
        <taxon>Streptophyta</taxon>
        <taxon>Embryophyta</taxon>
        <taxon>Tracheophyta</taxon>
        <taxon>Spermatophyta</taxon>
        <taxon>Magnoliopsida</taxon>
        <taxon>eudicotyledons</taxon>
        <taxon>Gunneridae</taxon>
        <taxon>Pentapetalae</taxon>
        <taxon>asterids</taxon>
        <taxon>lamiids</taxon>
        <taxon>Solanales</taxon>
        <taxon>Solanaceae</taxon>
        <taxon>Solanoideae</taxon>
        <taxon>Solaneae</taxon>
        <taxon>Solanum</taxon>
    </lineage>
</organism>
<proteinExistence type="predicted"/>
<dbReference type="EMBL" id="CP133618">
    <property type="protein sequence ID" value="WMV39185.1"/>
    <property type="molecule type" value="Genomic_DNA"/>
</dbReference>
<dbReference type="Proteomes" id="UP001234989">
    <property type="component" value="Chromosome 7"/>
</dbReference>
<dbReference type="AlphaFoldDB" id="A0AAF0ZI31"/>
<evidence type="ECO:0000313" key="3">
    <source>
        <dbReference type="Proteomes" id="UP001234989"/>
    </source>
</evidence>
<reference evidence="2" key="1">
    <citation type="submission" date="2023-08" db="EMBL/GenBank/DDBJ databases">
        <title>A de novo genome assembly of Solanum verrucosum Schlechtendal, a Mexican diploid species geographically isolated from the other diploid A-genome species in potato relatives.</title>
        <authorList>
            <person name="Hosaka K."/>
        </authorList>
    </citation>
    <scope>NUCLEOTIDE SEQUENCE</scope>
    <source>
        <tissue evidence="2">Young leaves</tissue>
    </source>
</reference>
<protein>
    <recommendedName>
        <fullName evidence="1">AMP-dependent synthetase/ligase domain-containing protein</fullName>
    </recommendedName>
</protein>
<accession>A0AAF0ZI31</accession>
<dbReference type="PANTHER" id="PTHR33320:SF2">
    <property type="entry name" value="OS07G0564200 PROTEIN"/>
    <property type="match status" value="1"/>
</dbReference>
<dbReference type="PANTHER" id="PTHR33320">
    <property type="entry name" value="METHIONYL-TRNA SYNTHETASE"/>
    <property type="match status" value="1"/>
</dbReference>
<dbReference type="InterPro" id="IPR000873">
    <property type="entry name" value="AMP-dep_synth/lig_dom"/>
</dbReference>
<sequence length="220" mass="24661">MSMTMFGVKVEERKKGKNGQPSIGLVYRHPIAKIGFTPAYPDLCTAWRLLSLVTRIDRKKWNPYNWKTYKEAYEEILQTGSALGALGIEHGAQIGIYGANCPRWIVVTEFHIGFCTVAAAAPPIFFKGKLLTHFASSLHVFPGKWKGCGDEERGYKIDYDDQTKQVCKSKPAAGTCSRCGGGASVADMKTATRFCYVPFYWKNWRAIMCTFCGAILRSYR</sequence>
<dbReference type="SUPFAM" id="SSF56801">
    <property type="entry name" value="Acetyl-CoA synthetase-like"/>
    <property type="match status" value="1"/>
</dbReference>
<evidence type="ECO:0000313" key="2">
    <source>
        <dbReference type="EMBL" id="WMV39185.1"/>
    </source>
</evidence>
<dbReference type="Pfam" id="PF00501">
    <property type="entry name" value="AMP-binding"/>
    <property type="match status" value="1"/>
</dbReference>